<evidence type="ECO:0000256" key="1">
    <source>
        <dbReference type="SAM" id="SignalP"/>
    </source>
</evidence>
<dbReference type="InterPro" id="IPR000528">
    <property type="entry name" value="Plant_nsLTP"/>
</dbReference>
<dbReference type="PRINTS" id="PR00382">
    <property type="entry name" value="LIPIDTRNSFER"/>
</dbReference>
<evidence type="ECO:0000259" key="2">
    <source>
        <dbReference type="Pfam" id="PF00234"/>
    </source>
</evidence>
<dbReference type="Pfam" id="PF00234">
    <property type="entry name" value="Tryp_alpha_amyl"/>
    <property type="match status" value="1"/>
</dbReference>
<protein>
    <submittedName>
        <fullName evidence="3">Non-specific lipid-transfer protein</fullName>
    </submittedName>
</protein>
<dbReference type="EMBL" id="JABWDY010041382">
    <property type="protein sequence ID" value="KAF5177443.1"/>
    <property type="molecule type" value="Genomic_DNA"/>
</dbReference>
<dbReference type="PANTHER" id="PTHR33076">
    <property type="entry name" value="NON-SPECIFIC LIPID-TRANSFER PROTEIN 2-RELATED"/>
    <property type="match status" value="1"/>
</dbReference>
<gene>
    <name evidence="3" type="ORF">FRX31_032969</name>
</gene>
<accession>A0A7J6UXV2</accession>
<name>A0A7J6UXV2_THATH</name>
<organism evidence="3 4">
    <name type="scientific">Thalictrum thalictroides</name>
    <name type="common">Rue-anemone</name>
    <name type="synonym">Anemone thalictroides</name>
    <dbReference type="NCBI Taxonomy" id="46969"/>
    <lineage>
        <taxon>Eukaryota</taxon>
        <taxon>Viridiplantae</taxon>
        <taxon>Streptophyta</taxon>
        <taxon>Embryophyta</taxon>
        <taxon>Tracheophyta</taxon>
        <taxon>Spermatophyta</taxon>
        <taxon>Magnoliopsida</taxon>
        <taxon>Ranunculales</taxon>
        <taxon>Ranunculaceae</taxon>
        <taxon>Thalictroideae</taxon>
        <taxon>Thalictrum</taxon>
    </lineage>
</organism>
<dbReference type="AlphaFoldDB" id="A0A7J6UXV2"/>
<dbReference type="Proteomes" id="UP000554482">
    <property type="component" value="Unassembled WGS sequence"/>
</dbReference>
<evidence type="ECO:0000313" key="3">
    <source>
        <dbReference type="EMBL" id="KAF5177443.1"/>
    </source>
</evidence>
<keyword evidence="1" id="KW-0732">Signal</keyword>
<feature type="chain" id="PRO_5029533517" evidence="1">
    <location>
        <begin position="25"/>
        <end position="114"/>
    </location>
</feature>
<sequence>MKGVIISVLVVLAMVQVIVKPIEALICGDIANEVLLCSPYLTGSVVQPSSECCNGVKQIKTMLVTRDDKHQMCNCLKWAVSNYHDIKDEALAALPAKCDTTLPYTISKNMDCDK</sequence>
<dbReference type="CDD" id="cd01960">
    <property type="entry name" value="nsLTP1"/>
    <property type="match status" value="1"/>
</dbReference>
<keyword evidence="4" id="KW-1185">Reference proteome</keyword>
<dbReference type="GO" id="GO:0006869">
    <property type="term" value="P:lipid transport"/>
    <property type="evidence" value="ECO:0007669"/>
    <property type="project" value="InterPro"/>
</dbReference>
<dbReference type="Gene3D" id="1.10.110.10">
    <property type="entry name" value="Plant lipid-transfer and hydrophobic proteins"/>
    <property type="match status" value="1"/>
</dbReference>
<feature type="domain" description="Bifunctional inhibitor/plant lipid transfer protein/seed storage helical" evidence="2">
    <location>
        <begin position="27"/>
        <end position="112"/>
    </location>
</feature>
<dbReference type="InterPro" id="IPR016140">
    <property type="entry name" value="Bifunc_inhib/LTP/seed_store"/>
</dbReference>
<reference evidence="3 4" key="1">
    <citation type="submission" date="2020-06" db="EMBL/GenBank/DDBJ databases">
        <title>Transcriptomic and genomic resources for Thalictrum thalictroides and T. hernandezii: Facilitating candidate gene discovery in an emerging model plant lineage.</title>
        <authorList>
            <person name="Arias T."/>
            <person name="Riano-Pachon D.M."/>
            <person name="Di Stilio V.S."/>
        </authorList>
    </citation>
    <scope>NUCLEOTIDE SEQUENCE [LARGE SCALE GENOMIC DNA]</scope>
    <source>
        <strain evidence="4">cv. WT478/WT964</strain>
        <tissue evidence="3">Leaves</tissue>
    </source>
</reference>
<comment type="caution">
    <text evidence="3">The sequence shown here is derived from an EMBL/GenBank/DDBJ whole genome shotgun (WGS) entry which is preliminary data.</text>
</comment>
<proteinExistence type="predicted"/>
<dbReference type="InterPro" id="IPR036312">
    <property type="entry name" value="Bifun_inhib/LTP/seed_sf"/>
</dbReference>
<feature type="signal peptide" evidence="1">
    <location>
        <begin position="1"/>
        <end position="24"/>
    </location>
</feature>
<dbReference type="OrthoDB" id="649864at2759"/>
<dbReference type="SUPFAM" id="SSF47699">
    <property type="entry name" value="Bifunctional inhibitor/lipid-transfer protein/seed storage 2S albumin"/>
    <property type="match status" value="1"/>
</dbReference>
<dbReference type="GO" id="GO:0008289">
    <property type="term" value="F:lipid binding"/>
    <property type="evidence" value="ECO:0007669"/>
    <property type="project" value="InterPro"/>
</dbReference>
<evidence type="ECO:0000313" key="4">
    <source>
        <dbReference type="Proteomes" id="UP000554482"/>
    </source>
</evidence>